<dbReference type="Pfam" id="PF07195">
    <property type="entry name" value="FliD_C"/>
    <property type="match status" value="1"/>
</dbReference>
<comment type="subunit">
    <text evidence="2 5">Homopentamer.</text>
</comment>
<evidence type="ECO:0000259" key="7">
    <source>
        <dbReference type="Pfam" id="PF07195"/>
    </source>
</evidence>
<keyword evidence="5" id="KW-0964">Secreted</keyword>
<dbReference type="PANTHER" id="PTHR30288">
    <property type="entry name" value="FLAGELLAR CAP/ASSEMBLY PROTEIN FLID"/>
    <property type="match status" value="1"/>
</dbReference>
<evidence type="ECO:0000256" key="3">
    <source>
        <dbReference type="ARBA" id="ARBA00023054"/>
    </source>
</evidence>
<keyword evidence="4 5" id="KW-0975">Bacterial flagellum</keyword>
<dbReference type="InterPro" id="IPR010809">
    <property type="entry name" value="FliD_C"/>
</dbReference>
<feature type="domain" description="Flagellar hook-associated protein 2 C-terminal" evidence="7">
    <location>
        <begin position="353"/>
        <end position="579"/>
    </location>
</feature>
<feature type="domain" description="Flagellar hook-associated protein 2 N-terminal" evidence="6">
    <location>
        <begin position="28"/>
        <end position="123"/>
    </location>
</feature>
<gene>
    <name evidence="8" type="ordered locus">THA_1781</name>
</gene>
<dbReference type="GO" id="GO:0007155">
    <property type="term" value="P:cell adhesion"/>
    <property type="evidence" value="ECO:0007669"/>
    <property type="project" value="InterPro"/>
</dbReference>
<evidence type="ECO:0000256" key="1">
    <source>
        <dbReference type="ARBA" id="ARBA00009764"/>
    </source>
</evidence>
<keyword evidence="8" id="KW-0969">Cilium</keyword>
<dbReference type="GO" id="GO:0005576">
    <property type="term" value="C:extracellular region"/>
    <property type="evidence" value="ECO:0007669"/>
    <property type="project" value="UniProtKB-SubCell"/>
</dbReference>
<dbReference type="eggNOG" id="COG1345">
    <property type="taxonomic scope" value="Bacteria"/>
</dbReference>
<dbReference type="Gene3D" id="3.30.70.2120">
    <property type="match status" value="1"/>
</dbReference>
<dbReference type="Pfam" id="PF02465">
    <property type="entry name" value="FliD_N"/>
    <property type="match status" value="1"/>
</dbReference>
<comment type="subcellular location">
    <subcellularLocation>
        <location evidence="5">Secreted</location>
    </subcellularLocation>
    <subcellularLocation>
        <location evidence="5">Bacterial flagellum</location>
    </subcellularLocation>
</comment>
<evidence type="ECO:0000256" key="4">
    <source>
        <dbReference type="ARBA" id="ARBA00023143"/>
    </source>
</evidence>
<dbReference type="RefSeq" id="WP_012580406.1">
    <property type="nucleotide sequence ID" value="NC_011653.1"/>
</dbReference>
<dbReference type="OrthoDB" id="41230at2"/>
<evidence type="ECO:0000259" key="6">
    <source>
        <dbReference type="Pfam" id="PF02465"/>
    </source>
</evidence>
<keyword evidence="8" id="KW-0282">Flagellum</keyword>
<dbReference type="STRING" id="484019.THA_1781"/>
<evidence type="ECO:0000256" key="5">
    <source>
        <dbReference type="RuleBase" id="RU362066"/>
    </source>
</evidence>
<dbReference type="AlphaFoldDB" id="B7IDY5"/>
<dbReference type="Pfam" id="PF07196">
    <property type="entry name" value="Flagellin_IN"/>
    <property type="match status" value="1"/>
</dbReference>
<keyword evidence="9" id="KW-1185">Reference proteome</keyword>
<dbReference type="PANTHER" id="PTHR30288:SF0">
    <property type="entry name" value="FLAGELLAR HOOK-ASSOCIATED PROTEIN 2"/>
    <property type="match status" value="1"/>
</dbReference>
<sequence length="591" mass="65756">MDYSSIANNINYKYTSNAPLFQFGGVTSGLDTASIIEKLMEVESQPLNRLNEKFKELDYKEKAYNAVSDKLRELMDYLTDFKLQSNLIPKSASVSNESILTATASSSTLDGTYSIEVKSLATRSFFESSKLGQDITLTTLFSDINHRYVPVDSVVKLTVNNTEVDINISTSDTINDILTKISDAFTTAGSSATVSFDDTNNRLIIQSSDVFELSQTSGNFMFVFNLNDANLIADGSGNYTLQSTKDIGSYFTSKTLSELGITGSGTFTINGVSISYSQDDTIADLISNINSNLEDVIASYDEVNNKIILTAKDMGDVIINVANAPSELGFDTGTFTLGNVAHAVLKTDSGLTYDLYSDTNSFSYNGLEFTALNVGTTNVSVNTDTDSIIEKVKDFVDKWNETTDYLYTKLTESKVENKDESEMTDEEKIQGYLKNDQYLRKVFDKMRNYLYESYGGKYLWELGIKSGDAGIGFENTMKGHIELDEDKLREFISKNGSDAVWEFFGDENGFASQVKDYLYELTKFNGEIDQIAGVSGRIEREKRTLAKQMANWIEILQKKEQDLWQKFTAMEEALSKLNAQGAYIAQALAKK</sequence>
<proteinExistence type="inferred from homology"/>
<comment type="similarity">
    <text evidence="1 5">Belongs to the FliD family.</text>
</comment>
<protein>
    <recommendedName>
        <fullName evidence="5">Flagellar hook-associated protein 2</fullName>
        <shortName evidence="5">HAP2</shortName>
    </recommendedName>
    <alternativeName>
        <fullName evidence="5">Flagellar cap protein</fullName>
    </alternativeName>
</protein>
<name>B7IDY5_THEAB</name>
<dbReference type="InterPro" id="IPR040026">
    <property type="entry name" value="FliD"/>
</dbReference>
<reference evidence="8 9" key="1">
    <citation type="journal article" date="2009" name="J. Bacteriol.">
        <title>The genome of Thermosipho africanus TCF52B: lateral genetic connections to the Firmicutes and Archaea.</title>
        <authorList>
            <person name="Nesboe C.L."/>
            <person name="Bapteste E."/>
            <person name="Curtis B."/>
            <person name="Dahle H."/>
            <person name="Lopez P."/>
            <person name="Macleod D."/>
            <person name="Dlutek M."/>
            <person name="Bowman S."/>
            <person name="Zhaxybayeva O."/>
            <person name="Birkeland N.-K."/>
            <person name="Doolittle W.F."/>
        </authorList>
    </citation>
    <scope>NUCLEOTIDE SEQUENCE [LARGE SCALE GENOMIC DNA]</scope>
    <source>
        <strain evidence="8 9">TCF52B</strain>
    </source>
</reference>
<evidence type="ECO:0000313" key="9">
    <source>
        <dbReference type="Proteomes" id="UP000002453"/>
    </source>
</evidence>
<dbReference type="KEGG" id="taf:THA_1781"/>
<dbReference type="HOGENOM" id="CLU_015182_0_2_0"/>
<dbReference type="GO" id="GO:0009424">
    <property type="term" value="C:bacterial-type flagellum hook"/>
    <property type="evidence" value="ECO:0007669"/>
    <property type="project" value="UniProtKB-UniRule"/>
</dbReference>
<evidence type="ECO:0000313" key="8">
    <source>
        <dbReference type="EMBL" id="ACJ76212.1"/>
    </source>
</evidence>
<keyword evidence="8" id="KW-0966">Cell projection</keyword>
<dbReference type="InterPro" id="IPR010810">
    <property type="entry name" value="Flagellin_hook_IN_motif"/>
</dbReference>
<comment type="function">
    <text evidence="5">Required for morphogenesis and for the elongation of the flagellar filament by facilitating polymerization of the flagellin monomers at the tip of growing filament. Forms a capping structure, which prevents flagellin subunits (transported through the central channel of the flagellum) from leaking out without polymerization at the distal end.</text>
</comment>
<organism evidence="8 9">
    <name type="scientific">Thermosipho africanus (strain TCF52B)</name>
    <dbReference type="NCBI Taxonomy" id="484019"/>
    <lineage>
        <taxon>Bacteria</taxon>
        <taxon>Thermotogati</taxon>
        <taxon>Thermotogota</taxon>
        <taxon>Thermotogae</taxon>
        <taxon>Thermotogales</taxon>
        <taxon>Fervidobacteriaceae</taxon>
        <taxon>Thermosipho</taxon>
    </lineage>
</organism>
<dbReference type="InterPro" id="IPR003481">
    <property type="entry name" value="FliD_N"/>
</dbReference>
<dbReference type="GO" id="GO:0009421">
    <property type="term" value="C:bacterial-type flagellum filament cap"/>
    <property type="evidence" value="ECO:0007669"/>
    <property type="project" value="InterPro"/>
</dbReference>
<accession>B7IDY5</accession>
<evidence type="ECO:0000256" key="2">
    <source>
        <dbReference type="ARBA" id="ARBA00011255"/>
    </source>
</evidence>
<keyword evidence="3" id="KW-0175">Coiled coil</keyword>
<dbReference type="GO" id="GO:0071973">
    <property type="term" value="P:bacterial-type flagellum-dependent cell motility"/>
    <property type="evidence" value="ECO:0007669"/>
    <property type="project" value="TreeGrafter"/>
</dbReference>
<dbReference type="Proteomes" id="UP000002453">
    <property type="component" value="Chromosome"/>
</dbReference>
<dbReference type="EMBL" id="CP001185">
    <property type="protein sequence ID" value="ACJ76212.1"/>
    <property type="molecule type" value="Genomic_DNA"/>
</dbReference>